<organism evidence="1 2">
    <name type="scientific">Caerostris darwini</name>
    <dbReference type="NCBI Taxonomy" id="1538125"/>
    <lineage>
        <taxon>Eukaryota</taxon>
        <taxon>Metazoa</taxon>
        <taxon>Ecdysozoa</taxon>
        <taxon>Arthropoda</taxon>
        <taxon>Chelicerata</taxon>
        <taxon>Arachnida</taxon>
        <taxon>Araneae</taxon>
        <taxon>Araneomorphae</taxon>
        <taxon>Entelegynae</taxon>
        <taxon>Araneoidea</taxon>
        <taxon>Araneidae</taxon>
        <taxon>Caerostris</taxon>
    </lineage>
</organism>
<evidence type="ECO:0000313" key="1">
    <source>
        <dbReference type="EMBL" id="GIY57763.1"/>
    </source>
</evidence>
<evidence type="ECO:0000313" key="2">
    <source>
        <dbReference type="Proteomes" id="UP001054837"/>
    </source>
</evidence>
<sequence>MSRPCGLLQAQPDRPTHDLRIFSFLSGSSDHSTIPPDLTRPDPNVRPCLTRLYISQFHFRTALTSRKCSHFELRMDFKHTQIDRCNSCKYLQCMCGDSPVRSCNRQKRSSLNYY</sequence>
<accession>A0AAV4UJ19</accession>
<proteinExistence type="predicted"/>
<keyword evidence="2" id="KW-1185">Reference proteome</keyword>
<dbReference type="EMBL" id="BPLQ01011408">
    <property type="protein sequence ID" value="GIY57763.1"/>
    <property type="molecule type" value="Genomic_DNA"/>
</dbReference>
<reference evidence="1 2" key="1">
    <citation type="submission" date="2021-06" db="EMBL/GenBank/DDBJ databases">
        <title>Caerostris darwini draft genome.</title>
        <authorList>
            <person name="Kono N."/>
            <person name="Arakawa K."/>
        </authorList>
    </citation>
    <scope>NUCLEOTIDE SEQUENCE [LARGE SCALE GENOMIC DNA]</scope>
</reference>
<comment type="caution">
    <text evidence="1">The sequence shown here is derived from an EMBL/GenBank/DDBJ whole genome shotgun (WGS) entry which is preliminary data.</text>
</comment>
<name>A0AAV4UJ19_9ARAC</name>
<dbReference type="AlphaFoldDB" id="A0AAV4UJ19"/>
<dbReference type="Proteomes" id="UP001054837">
    <property type="component" value="Unassembled WGS sequence"/>
</dbReference>
<gene>
    <name evidence="1" type="ORF">CDAR_118041</name>
</gene>
<protein>
    <submittedName>
        <fullName evidence="1">Uncharacterized protein</fullName>
    </submittedName>
</protein>